<sequence length="154" mass="17363">SQPAILISPDLTRLTFAASRWRFFITTAASSLSIGIAVYCLTRWAQIPYGWAVFIVVIRAAFWACVVDIRNFDVNVHGPTLSGPTLIFSSQPASIDMNDVDPEFVSEWLGVFSVHDSTGKEVMAHYRYYMPEDRVLLGELIQRLRRPRHSESVG</sequence>
<feature type="transmembrane region" description="Helical" evidence="1">
    <location>
        <begin position="51"/>
        <end position="69"/>
    </location>
</feature>
<name>A0ABT7PSW9_9BACT</name>
<feature type="non-terminal residue" evidence="2">
    <location>
        <position position="1"/>
    </location>
</feature>
<dbReference type="EMBL" id="JASZZN010000171">
    <property type="protein sequence ID" value="MDM4019575.1"/>
    <property type="molecule type" value="Genomic_DNA"/>
</dbReference>
<dbReference type="RefSeq" id="WP_289167697.1">
    <property type="nucleotide sequence ID" value="NZ_JASZZN010000171.1"/>
</dbReference>
<feature type="transmembrane region" description="Helical" evidence="1">
    <location>
        <begin position="21"/>
        <end position="45"/>
    </location>
</feature>
<evidence type="ECO:0000313" key="2">
    <source>
        <dbReference type="EMBL" id="MDM4019575.1"/>
    </source>
</evidence>
<evidence type="ECO:0000313" key="3">
    <source>
        <dbReference type="Proteomes" id="UP001239462"/>
    </source>
</evidence>
<accession>A0ABT7PSW9</accession>
<evidence type="ECO:0000256" key="1">
    <source>
        <dbReference type="SAM" id="Phobius"/>
    </source>
</evidence>
<gene>
    <name evidence="2" type="ORF">QTN89_29245</name>
</gene>
<comment type="caution">
    <text evidence="2">The sequence shown here is derived from an EMBL/GenBank/DDBJ whole genome shotgun (WGS) entry which is preliminary data.</text>
</comment>
<keyword evidence="1" id="KW-0812">Transmembrane</keyword>
<protein>
    <recommendedName>
        <fullName evidence="4">PH domain-containing protein</fullName>
    </recommendedName>
</protein>
<keyword evidence="1" id="KW-1133">Transmembrane helix</keyword>
<organism evidence="2 3">
    <name type="scientific">Roseiconus lacunae</name>
    <dbReference type="NCBI Taxonomy" id="2605694"/>
    <lineage>
        <taxon>Bacteria</taxon>
        <taxon>Pseudomonadati</taxon>
        <taxon>Planctomycetota</taxon>
        <taxon>Planctomycetia</taxon>
        <taxon>Pirellulales</taxon>
        <taxon>Pirellulaceae</taxon>
        <taxon>Roseiconus</taxon>
    </lineage>
</organism>
<keyword evidence="1" id="KW-0472">Membrane</keyword>
<evidence type="ECO:0008006" key="4">
    <source>
        <dbReference type="Google" id="ProtNLM"/>
    </source>
</evidence>
<dbReference type="Proteomes" id="UP001239462">
    <property type="component" value="Unassembled WGS sequence"/>
</dbReference>
<reference evidence="2 3" key="1">
    <citation type="submission" date="2023-06" db="EMBL/GenBank/DDBJ databases">
        <title>Roseiconus lacunae JC819 isolated from Gulf of Mannar region, Tamil Nadu.</title>
        <authorList>
            <person name="Pk S."/>
            <person name="Ch S."/>
            <person name="Ch V.R."/>
        </authorList>
    </citation>
    <scope>NUCLEOTIDE SEQUENCE [LARGE SCALE GENOMIC DNA]</scope>
    <source>
        <strain evidence="2 3">JC819</strain>
    </source>
</reference>
<keyword evidence="3" id="KW-1185">Reference proteome</keyword>
<proteinExistence type="predicted"/>